<dbReference type="FunCoup" id="A7AUS3">
    <property type="interactions" value="10"/>
</dbReference>
<evidence type="ECO:0000256" key="1">
    <source>
        <dbReference type="SAM" id="SignalP"/>
    </source>
</evidence>
<dbReference type="Gene3D" id="2.40.70.10">
    <property type="entry name" value="Acid Proteases"/>
    <property type="match status" value="1"/>
</dbReference>
<dbReference type="VEuPathDB" id="PiroplasmaDB:BBOV_II007340"/>
<name>A7AUS3_BABBO</name>
<organism evidence="2 3">
    <name type="scientific">Babesia bovis</name>
    <dbReference type="NCBI Taxonomy" id="5865"/>
    <lineage>
        <taxon>Eukaryota</taxon>
        <taxon>Sar</taxon>
        <taxon>Alveolata</taxon>
        <taxon>Apicomplexa</taxon>
        <taxon>Aconoidasida</taxon>
        <taxon>Piroplasmida</taxon>
        <taxon>Babesiidae</taxon>
        <taxon>Babesia</taxon>
    </lineage>
</organism>
<dbReference type="GeneID" id="5478486"/>
<feature type="signal peptide" evidence="1">
    <location>
        <begin position="1"/>
        <end position="24"/>
    </location>
</feature>
<proteinExistence type="predicted"/>
<evidence type="ECO:0000313" key="3">
    <source>
        <dbReference type="Proteomes" id="UP000002173"/>
    </source>
</evidence>
<keyword evidence="1" id="KW-0732">Signal</keyword>
<reference evidence="2 3" key="1">
    <citation type="journal article" date="2007" name="PLoS Pathog.">
        <title>Genome sequence of Babesia bovis and comparative analysis of apicomplexan hemoprotozoa.</title>
        <authorList>
            <person name="Brayton K.A."/>
            <person name="Lau A.O.T."/>
            <person name="Herndon D.R."/>
            <person name="Hannick L."/>
            <person name="Kappmeyer L.S."/>
            <person name="Berens S.J."/>
            <person name="Bidwell S.L."/>
            <person name="Brown W.C."/>
            <person name="Crabtree J."/>
            <person name="Fadrosh D."/>
            <person name="Feldblum T."/>
            <person name="Forberger H.A."/>
            <person name="Haas B.J."/>
            <person name="Howell J.M."/>
            <person name="Khouri H."/>
            <person name="Koo H."/>
            <person name="Mann D.J."/>
            <person name="Norimine J."/>
            <person name="Paulsen I.T."/>
            <person name="Radune D."/>
            <person name="Ren Q."/>
            <person name="Smith R.K. Jr."/>
            <person name="Suarez C.E."/>
            <person name="White O."/>
            <person name="Wortman J.R."/>
            <person name="Knowles D.P. Jr."/>
            <person name="McElwain T.F."/>
            <person name="Nene V.M."/>
        </authorList>
    </citation>
    <scope>NUCLEOTIDE SEQUENCE [LARGE SCALE GENOMIC DNA]</scope>
    <source>
        <strain evidence="2">T2Bo</strain>
    </source>
</reference>
<dbReference type="EMBL" id="AAXT01000003">
    <property type="protein sequence ID" value="EDO06684.1"/>
    <property type="molecule type" value="Genomic_DNA"/>
</dbReference>
<reference evidence="3" key="3">
    <citation type="journal article" date="2021" name="Int. J. Parasitol.">
        <title>Comparative analysis of gene expression between Babesia bovis blood stages and kinetes allowed by improved genome annotation.</title>
        <authorList>
            <person name="Ueti M.W."/>
            <person name="Johnson W.C."/>
            <person name="Kappmeyer L.S."/>
            <person name="Herndon D.R."/>
            <person name="Mousel M.R."/>
            <person name="Reif K.E."/>
            <person name="Taus N.S."/>
            <person name="Ifeonu O.O."/>
            <person name="Silva J.C."/>
            <person name="Suarez C.E."/>
            <person name="Brayton K.A."/>
        </authorList>
    </citation>
    <scope>NUCLEOTIDE SEQUENCE [LARGE SCALE GENOMIC DNA]</scope>
</reference>
<reference evidence="3" key="2">
    <citation type="journal article" date="2020" name="Data Brief">
        <title>Transcriptome dataset of Babesia bovis life stages within vertebrate and invertebrate hosts.</title>
        <authorList>
            <person name="Ueti M.W."/>
            <person name="Johnson W.C."/>
            <person name="Kappmeyer L.S."/>
            <person name="Herndon D.R."/>
            <person name="Mousel M.R."/>
            <person name="Reif K.E."/>
            <person name="Taus N.S."/>
            <person name="Ifeonu O.O."/>
            <person name="Silva J.C."/>
            <person name="Suarez C.E."/>
            <person name="Brayton K.A."/>
        </authorList>
    </citation>
    <scope>NUCLEOTIDE SEQUENCE [LARGE SCALE GENOMIC DNA]</scope>
</reference>
<gene>
    <name evidence="2" type="ORF">BBOV_II007340</name>
</gene>
<keyword evidence="3" id="KW-1185">Reference proteome</keyword>
<sequence length="478" mass="52837">MCSRRHSCAMLLFLLAFCNSVVNGVTDDLVRLDPGVSKGESIVLDYEANRGYSFLAKIGNQDISLRVVSSLEGLILLCQDTSACSNINLGGICYDPKLSTSAIWCKNSDACIPGEDGYRCVEQSSHEGLQPVTTLDFYSEGIRHRVDTFEGYENVSLRNVGLLVPPIYERVPIKLATNMVVNNSLEFGRDIGGFFGIIGSSASCRGNSMWSDILQRYDGFYMLDLYGDVDTSTVNCIKLGSDVAKRDDILWSEKRQVGGIFTDSATGFTVYGMSMCGTDMFGKTSSNWHVNIDLTSQCLVLPKNFWFSVMAQLPILNSCYRMDGPKLCQLKRGDIEFLPEIQFRLHSQDDSIISIPLENLLLDDTATPRLCIVPQEDTYSPPIFTDRPTIKFGYKVLESLQVVVDTNGYRVGFLPKKPADTSDAICNPRVDCFGDQQYIPELNECIQPSCSTGVNEIAISDHTSGNSGIYCRETANSP</sequence>
<comment type="caution">
    <text evidence="2">The sequence shown here is derived from an EMBL/GenBank/DDBJ whole genome shotgun (WGS) entry which is preliminary data.</text>
</comment>
<accession>A7AUS3</accession>
<dbReference type="eggNOG" id="ENOG502S70F">
    <property type="taxonomic scope" value="Eukaryota"/>
</dbReference>
<dbReference type="AlphaFoldDB" id="A7AUS3"/>
<dbReference type="OMA" id="GPIVWSE"/>
<evidence type="ECO:0000313" key="2">
    <source>
        <dbReference type="EMBL" id="EDO06684.1"/>
    </source>
</evidence>
<dbReference type="SUPFAM" id="SSF50630">
    <property type="entry name" value="Acid proteases"/>
    <property type="match status" value="1"/>
</dbReference>
<dbReference type="KEGG" id="bbo:BBOV_II007340"/>
<dbReference type="InterPro" id="IPR021109">
    <property type="entry name" value="Peptidase_aspartic_dom_sf"/>
</dbReference>
<dbReference type="Proteomes" id="UP000002173">
    <property type="component" value="Unassembled WGS sequence"/>
</dbReference>
<feature type="chain" id="PRO_5002706263" evidence="1">
    <location>
        <begin position="25"/>
        <end position="478"/>
    </location>
</feature>
<dbReference type="InParanoid" id="A7AUS3"/>
<protein>
    <submittedName>
        <fullName evidence="2">Erythrocyte membrane-associated antigen</fullName>
    </submittedName>
</protein>
<dbReference type="RefSeq" id="XP_001610252.1">
    <property type="nucleotide sequence ID" value="XM_001610202.1"/>
</dbReference>